<keyword evidence="2" id="KW-1133">Transmembrane helix</keyword>
<evidence type="ECO:0000256" key="2">
    <source>
        <dbReference type="SAM" id="Phobius"/>
    </source>
</evidence>
<gene>
    <name evidence="3" type="ORF">RRG08_033881</name>
</gene>
<evidence type="ECO:0000313" key="4">
    <source>
        <dbReference type="Proteomes" id="UP001283361"/>
    </source>
</evidence>
<protein>
    <submittedName>
        <fullName evidence="3">Uncharacterized protein</fullName>
    </submittedName>
</protein>
<feature type="compositionally biased region" description="Polar residues" evidence="1">
    <location>
        <begin position="100"/>
        <end position="116"/>
    </location>
</feature>
<keyword evidence="4" id="KW-1185">Reference proteome</keyword>
<evidence type="ECO:0000313" key="3">
    <source>
        <dbReference type="EMBL" id="KAK3801695.1"/>
    </source>
</evidence>
<keyword evidence="2" id="KW-0472">Membrane</keyword>
<name>A0AAE1B8T7_9GAST</name>
<organism evidence="3 4">
    <name type="scientific">Elysia crispata</name>
    <name type="common">lettuce slug</name>
    <dbReference type="NCBI Taxonomy" id="231223"/>
    <lineage>
        <taxon>Eukaryota</taxon>
        <taxon>Metazoa</taxon>
        <taxon>Spiralia</taxon>
        <taxon>Lophotrochozoa</taxon>
        <taxon>Mollusca</taxon>
        <taxon>Gastropoda</taxon>
        <taxon>Heterobranchia</taxon>
        <taxon>Euthyneura</taxon>
        <taxon>Panpulmonata</taxon>
        <taxon>Sacoglossa</taxon>
        <taxon>Placobranchoidea</taxon>
        <taxon>Plakobranchidae</taxon>
        <taxon>Elysia</taxon>
    </lineage>
</organism>
<dbReference type="Proteomes" id="UP001283361">
    <property type="component" value="Unassembled WGS sequence"/>
</dbReference>
<feature type="transmembrane region" description="Helical" evidence="2">
    <location>
        <begin position="142"/>
        <end position="160"/>
    </location>
</feature>
<accession>A0AAE1B8T7</accession>
<keyword evidence="2" id="KW-0812">Transmembrane</keyword>
<reference evidence="3" key="1">
    <citation type="journal article" date="2023" name="G3 (Bethesda)">
        <title>A reference genome for the long-term kleptoplast-retaining sea slug Elysia crispata morphotype clarki.</title>
        <authorList>
            <person name="Eastman K.E."/>
            <person name="Pendleton A.L."/>
            <person name="Shaikh M.A."/>
            <person name="Suttiyut T."/>
            <person name="Ogas R."/>
            <person name="Tomko P."/>
            <person name="Gavelis G."/>
            <person name="Widhalm J.R."/>
            <person name="Wisecaver J.H."/>
        </authorList>
    </citation>
    <scope>NUCLEOTIDE SEQUENCE</scope>
    <source>
        <strain evidence="3">ECLA1</strain>
    </source>
</reference>
<dbReference type="AlphaFoldDB" id="A0AAE1B8T7"/>
<sequence length="169" mass="18952">MIVTSGIPRNFPCAPLRSIDAPKCTQCETLEVFLVNSFKILTVYETDVHTSHDFIHNFKSKQTHIFLLHIETIRIHTRLDNHNKQSGFCKDAKALRGRNTAPSQSRVGNDAGSASLSLPADLTSPQSERNVKIRNIMLAAKYKHFTGLCSPICLFGLIMYPTPGFPLRR</sequence>
<dbReference type="EMBL" id="JAWDGP010000286">
    <property type="protein sequence ID" value="KAK3801695.1"/>
    <property type="molecule type" value="Genomic_DNA"/>
</dbReference>
<comment type="caution">
    <text evidence="3">The sequence shown here is derived from an EMBL/GenBank/DDBJ whole genome shotgun (WGS) entry which is preliminary data.</text>
</comment>
<evidence type="ECO:0000256" key="1">
    <source>
        <dbReference type="SAM" id="MobiDB-lite"/>
    </source>
</evidence>
<feature type="region of interest" description="Disordered" evidence="1">
    <location>
        <begin position="96"/>
        <end position="123"/>
    </location>
</feature>
<proteinExistence type="predicted"/>